<dbReference type="InterPro" id="IPR006059">
    <property type="entry name" value="SBP"/>
</dbReference>
<reference evidence="6 9" key="2">
    <citation type="submission" date="2018-03" db="EMBL/GenBank/DDBJ databases">
        <title>The uncultured portion of the human microbiome is neutrally assembled.</title>
        <authorList>
            <person name="Jeraldo P."/>
            <person name="Boardman L."/>
            <person name="White B.A."/>
            <person name="Nelson H."/>
            <person name="Goldenfeld N."/>
            <person name="Chia N."/>
        </authorList>
    </citation>
    <scope>NUCLEOTIDE SEQUENCE [LARGE SCALE GENOMIC DNA]</scope>
    <source>
        <strain evidence="6">CIM:MAG 903</strain>
    </source>
</reference>
<dbReference type="AlphaFoldDB" id="A0A1I2MPM7"/>
<keyword evidence="3" id="KW-0813">Transport</keyword>
<gene>
    <name evidence="6" type="ORF">DBY38_15215</name>
    <name evidence="7" type="ORF">SAMN04487885_11533</name>
</gene>
<proteinExistence type="inferred from homology"/>
<evidence type="ECO:0000313" key="9">
    <source>
        <dbReference type="Proteomes" id="UP000246114"/>
    </source>
</evidence>
<dbReference type="Proteomes" id="UP000246114">
    <property type="component" value="Unassembled WGS sequence"/>
</dbReference>
<comment type="similarity">
    <text evidence="2">Belongs to the bacterial solute-binding protein 1 family.</text>
</comment>
<feature type="chain" id="PRO_5038217019" evidence="5">
    <location>
        <begin position="22"/>
        <end position="424"/>
    </location>
</feature>
<dbReference type="PANTHER" id="PTHR43649:SF31">
    <property type="entry name" value="SN-GLYCEROL-3-PHOSPHATE-BINDING PERIPLASMIC PROTEIN UGPB"/>
    <property type="match status" value="1"/>
</dbReference>
<reference evidence="7 8" key="1">
    <citation type="submission" date="2016-10" db="EMBL/GenBank/DDBJ databases">
        <authorList>
            <person name="de Groot N.N."/>
        </authorList>
    </citation>
    <scope>NUCLEOTIDE SEQUENCE [LARGE SCALE GENOMIC DNA]</scope>
    <source>
        <strain evidence="7 8">NLAE-zl-G419</strain>
    </source>
</reference>
<evidence type="ECO:0000256" key="5">
    <source>
        <dbReference type="SAM" id="SignalP"/>
    </source>
</evidence>
<dbReference type="OrthoDB" id="9795467at2"/>
<dbReference type="EMBL" id="QAMZ01000058">
    <property type="protein sequence ID" value="PWL51273.1"/>
    <property type="molecule type" value="Genomic_DNA"/>
</dbReference>
<dbReference type="InterPro" id="IPR050490">
    <property type="entry name" value="Bact_solute-bd_prot1"/>
</dbReference>
<organism evidence="7 8">
    <name type="scientific">Clostridium cadaveris</name>
    <dbReference type="NCBI Taxonomy" id="1529"/>
    <lineage>
        <taxon>Bacteria</taxon>
        <taxon>Bacillati</taxon>
        <taxon>Bacillota</taxon>
        <taxon>Clostridia</taxon>
        <taxon>Eubacteriales</taxon>
        <taxon>Clostridiaceae</taxon>
        <taxon>Clostridium</taxon>
    </lineage>
</organism>
<dbReference type="EMBL" id="FOOE01000015">
    <property type="protein sequence ID" value="SFF91437.1"/>
    <property type="molecule type" value="Genomic_DNA"/>
</dbReference>
<evidence type="ECO:0000256" key="3">
    <source>
        <dbReference type="ARBA" id="ARBA00022448"/>
    </source>
</evidence>
<dbReference type="Proteomes" id="UP000182135">
    <property type="component" value="Unassembled WGS sequence"/>
</dbReference>
<comment type="subcellular location">
    <subcellularLocation>
        <location evidence="1">Cell envelope</location>
    </subcellularLocation>
</comment>
<dbReference type="Pfam" id="PF13416">
    <property type="entry name" value="SBP_bac_8"/>
    <property type="match status" value="1"/>
</dbReference>
<feature type="signal peptide" evidence="5">
    <location>
        <begin position="1"/>
        <end position="21"/>
    </location>
</feature>
<evidence type="ECO:0000256" key="1">
    <source>
        <dbReference type="ARBA" id="ARBA00004196"/>
    </source>
</evidence>
<dbReference type="PANTHER" id="PTHR43649">
    <property type="entry name" value="ARABINOSE-BINDING PROTEIN-RELATED"/>
    <property type="match status" value="1"/>
</dbReference>
<dbReference type="PROSITE" id="PS51257">
    <property type="entry name" value="PROKAR_LIPOPROTEIN"/>
    <property type="match status" value="1"/>
</dbReference>
<keyword evidence="4 5" id="KW-0732">Signal</keyword>
<dbReference type="CDD" id="cd14748">
    <property type="entry name" value="PBP2_UgpB"/>
    <property type="match status" value="1"/>
</dbReference>
<dbReference type="STRING" id="1529.SAMN04487885_11533"/>
<evidence type="ECO:0000313" key="6">
    <source>
        <dbReference type="EMBL" id="PWL51273.1"/>
    </source>
</evidence>
<keyword evidence="7" id="KW-0762">Sugar transport</keyword>
<dbReference type="GeneID" id="90544113"/>
<dbReference type="Gene3D" id="3.40.190.10">
    <property type="entry name" value="Periplasmic binding protein-like II"/>
    <property type="match status" value="1"/>
</dbReference>
<keyword evidence="8" id="KW-1185">Reference proteome</keyword>
<dbReference type="SUPFAM" id="SSF53850">
    <property type="entry name" value="Periplasmic binding protein-like II"/>
    <property type="match status" value="1"/>
</dbReference>
<evidence type="ECO:0000313" key="8">
    <source>
        <dbReference type="Proteomes" id="UP000182135"/>
    </source>
</evidence>
<evidence type="ECO:0000256" key="2">
    <source>
        <dbReference type="ARBA" id="ARBA00008520"/>
    </source>
</evidence>
<dbReference type="RefSeq" id="WP_027638901.1">
    <property type="nucleotide sequence ID" value="NZ_BAAACD010000038.1"/>
</dbReference>
<sequence length="424" mass="46866">MKHKKLLALVLAAATTVTVLAGCGSKNKTEANNGEIVTEITKPVEITFWHAMQGAQEKSLQNLTDEFMKANPNITVTLQNQSTYPDLQQKITATVVSPDNLPTLTQAYPDWMFNPIKENMVTDLTPYIENEKIKFDNYEDILPSLRETVKIDGKIYGMPFNKSTEVLWYNKTILDELNLKVPTNYEELKAVSKEIKAKKGIAGFGVDALHTYYTTFLKAEGKTYDSNFDVTSDESKAAVNYYLDGIKEGYFRIAGTDKYLSGPFGNEKVAMYVGSNAGEDFVKKGVGDKFEVGAAPSPTTVSLQQGTDLYVFSSATAEQKTAAYEFLKFLTTKDNQVKWAIETGYMPVRKSAVDSDQYKNSGSLIAPILSNATKNLYTNPVLQGADAAYREAGTVMETILAAPNTADVNKTLEGFKTTLKSIWE</sequence>
<accession>A0A1I2MPM7</accession>
<evidence type="ECO:0000256" key="4">
    <source>
        <dbReference type="ARBA" id="ARBA00022729"/>
    </source>
</evidence>
<dbReference type="eggNOG" id="COG1653">
    <property type="taxonomic scope" value="Bacteria"/>
</dbReference>
<name>A0A1I2MPM7_9CLOT</name>
<dbReference type="GO" id="GO:0030313">
    <property type="term" value="C:cell envelope"/>
    <property type="evidence" value="ECO:0007669"/>
    <property type="project" value="UniProtKB-SubCell"/>
</dbReference>
<evidence type="ECO:0000313" key="7">
    <source>
        <dbReference type="EMBL" id="SFF91437.1"/>
    </source>
</evidence>
<protein>
    <submittedName>
        <fullName evidence="6">ABC transporter substrate-binding protein</fullName>
    </submittedName>
    <submittedName>
        <fullName evidence="7">Multiple sugar transport system substrate-binding protein</fullName>
    </submittedName>
</protein>